<feature type="transmembrane region" description="Helical" evidence="9">
    <location>
        <begin position="7"/>
        <end position="30"/>
    </location>
</feature>
<comment type="caution">
    <text evidence="12">The sequence shown here is derived from an EMBL/GenBank/DDBJ whole genome shotgun (WGS) entry which is preliminary data.</text>
</comment>
<feature type="domain" description="PAS" evidence="11">
    <location>
        <begin position="72"/>
        <end position="116"/>
    </location>
</feature>
<dbReference type="CDD" id="cd00082">
    <property type="entry name" value="HisKA"/>
    <property type="match status" value="1"/>
</dbReference>
<dbReference type="Pfam" id="PF02518">
    <property type="entry name" value="HATPase_c"/>
    <property type="match status" value="1"/>
</dbReference>
<evidence type="ECO:0000256" key="5">
    <source>
        <dbReference type="ARBA" id="ARBA00022741"/>
    </source>
</evidence>
<dbReference type="InterPro" id="IPR013767">
    <property type="entry name" value="PAS_fold"/>
</dbReference>
<dbReference type="InterPro" id="IPR036890">
    <property type="entry name" value="HATPase_C_sf"/>
</dbReference>
<dbReference type="InterPro" id="IPR036097">
    <property type="entry name" value="HisK_dim/P_sf"/>
</dbReference>
<organism evidence="12 13">
    <name type="scientific">Saccharophagus degradans</name>
    <dbReference type="NCBI Taxonomy" id="86304"/>
    <lineage>
        <taxon>Bacteria</taxon>
        <taxon>Pseudomonadati</taxon>
        <taxon>Pseudomonadota</taxon>
        <taxon>Gammaproteobacteria</taxon>
        <taxon>Cellvibrionales</taxon>
        <taxon>Cellvibrionaceae</taxon>
        <taxon>Saccharophagus</taxon>
    </lineage>
</organism>
<comment type="catalytic activity">
    <reaction evidence="1">
        <text>ATP + protein L-histidine = ADP + protein N-phospho-L-histidine.</text>
        <dbReference type="EC" id="2.7.13.3"/>
    </reaction>
</comment>
<sequence length="462" mass="51042">MDTAELFRCLVIALSVAIAVQTSGIVWFWLKKKKDNTLAGEQIAPEQLAKTKEQLWREIERHQATEDLLRKTQRYIHSVVNSIDSVLIGVTRDGYVTHWNRAAAETSGLSAEMVMGAKVTDVFPNLPVSIGTVATCIDTGEPFRQENVSVGEAAEERYLDIKVYPLKELDSSSPSPQNRALAGAVLLLEDVTSRVRVEKMMVQNEKLMSLGELAAGLAHEINNPLAVILNNVQNIERRVSPTLPANLEKALQANIDLNALDTYCRSRDIFQLLGDIRDAGTRAADIVKSMLEFSRTTNQKAATDLNKLLTHSLQLAQNTFKLETPAGIELPDIHCDLEENLPLIYAAATEIQQVILNLLLNAAQAFRSEEYGAPLQPQIHIQTKRCGGWVVITVEDNGPGMPDNVKRQIFNPFFTTKEVGKGTGLGLSVSYFIIKEHHQGEIDVESVPGEGTRFTIRLPLAS</sequence>
<proteinExistence type="predicted"/>
<keyword evidence="9" id="KW-0812">Transmembrane</keyword>
<dbReference type="RefSeq" id="WP_303493613.1">
    <property type="nucleotide sequence ID" value="NZ_JAUOPB010000013.1"/>
</dbReference>
<dbReference type="GO" id="GO:0000155">
    <property type="term" value="F:phosphorelay sensor kinase activity"/>
    <property type="evidence" value="ECO:0007669"/>
    <property type="project" value="InterPro"/>
</dbReference>
<reference evidence="12" key="1">
    <citation type="submission" date="2023-07" db="EMBL/GenBank/DDBJ databases">
        <title>Genome content predicts the carbon catabolic preferences of heterotrophic bacteria.</title>
        <authorList>
            <person name="Gralka M."/>
        </authorList>
    </citation>
    <scope>NUCLEOTIDE SEQUENCE</scope>
    <source>
        <strain evidence="12">I3M17_2</strain>
    </source>
</reference>
<dbReference type="GO" id="GO:0006355">
    <property type="term" value="P:regulation of DNA-templated transcription"/>
    <property type="evidence" value="ECO:0007669"/>
    <property type="project" value="InterPro"/>
</dbReference>
<dbReference type="InterPro" id="IPR000014">
    <property type="entry name" value="PAS"/>
</dbReference>
<name>A0AAW7XC96_9GAMM</name>
<dbReference type="AlphaFoldDB" id="A0AAW7XC96"/>
<evidence type="ECO:0000313" key="13">
    <source>
        <dbReference type="Proteomes" id="UP001169760"/>
    </source>
</evidence>
<dbReference type="SUPFAM" id="SSF55785">
    <property type="entry name" value="PYP-like sensor domain (PAS domain)"/>
    <property type="match status" value="1"/>
</dbReference>
<dbReference type="InterPro" id="IPR004358">
    <property type="entry name" value="Sig_transdc_His_kin-like_C"/>
</dbReference>
<evidence type="ECO:0000256" key="4">
    <source>
        <dbReference type="ARBA" id="ARBA00022679"/>
    </source>
</evidence>
<dbReference type="Pfam" id="PF00512">
    <property type="entry name" value="HisKA"/>
    <property type="match status" value="1"/>
</dbReference>
<feature type="domain" description="Histidine kinase" evidence="10">
    <location>
        <begin position="216"/>
        <end position="462"/>
    </location>
</feature>
<accession>A0AAW7XC96</accession>
<keyword evidence="9" id="KW-0472">Membrane</keyword>
<evidence type="ECO:0000256" key="3">
    <source>
        <dbReference type="ARBA" id="ARBA00022553"/>
    </source>
</evidence>
<evidence type="ECO:0000313" key="12">
    <source>
        <dbReference type="EMBL" id="MDO6424196.1"/>
    </source>
</evidence>
<evidence type="ECO:0000259" key="10">
    <source>
        <dbReference type="PROSITE" id="PS50109"/>
    </source>
</evidence>
<dbReference type="InterPro" id="IPR003661">
    <property type="entry name" value="HisK_dim/P_dom"/>
</dbReference>
<dbReference type="GO" id="GO:0005524">
    <property type="term" value="F:ATP binding"/>
    <property type="evidence" value="ECO:0007669"/>
    <property type="project" value="UniProtKB-KW"/>
</dbReference>
<dbReference type="InterPro" id="IPR005467">
    <property type="entry name" value="His_kinase_dom"/>
</dbReference>
<dbReference type="PRINTS" id="PR00344">
    <property type="entry name" value="BCTRLSENSOR"/>
</dbReference>
<dbReference type="CDD" id="cd00130">
    <property type="entry name" value="PAS"/>
    <property type="match status" value="1"/>
</dbReference>
<dbReference type="SUPFAM" id="SSF47384">
    <property type="entry name" value="Homodimeric domain of signal transducing histidine kinase"/>
    <property type="match status" value="1"/>
</dbReference>
<evidence type="ECO:0000256" key="9">
    <source>
        <dbReference type="SAM" id="Phobius"/>
    </source>
</evidence>
<dbReference type="Proteomes" id="UP001169760">
    <property type="component" value="Unassembled WGS sequence"/>
</dbReference>
<dbReference type="EMBL" id="JAUOPB010000013">
    <property type="protein sequence ID" value="MDO6424196.1"/>
    <property type="molecule type" value="Genomic_DNA"/>
</dbReference>
<evidence type="ECO:0000256" key="8">
    <source>
        <dbReference type="ARBA" id="ARBA00023012"/>
    </source>
</evidence>
<dbReference type="PANTHER" id="PTHR43065">
    <property type="entry name" value="SENSOR HISTIDINE KINASE"/>
    <property type="match status" value="1"/>
</dbReference>
<dbReference type="Gene3D" id="1.10.287.130">
    <property type="match status" value="1"/>
</dbReference>
<dbReference type="PANTHER" id="PTHR43065:SF42">
    <property type="entry name" value="TWO-COMPONENT SENSOR PPRA"/>
    <property type="match status" value="1"/>
</dbReference>
<dbReference type="Gene3D" id="3.30.450.20">
    <property type="entry name" value="PAS domain"/>
    <property type="match status" value="1"/>
</dbReference>
<keyword evidence="5" id="KW-0547">Nucleotide-binding</keyword>
<keyword evidence="4" id="KW-0808">Transferase</keyword>
<dbReference type="InterPro" id="IPR003594">
    <property type="entry name" value="HATPase_dom"/>
</dbReference>
<keyword evidence="7 12" id="KW-0067">ATP-binding</keyword>
<gene>
    <name evidence="12" type="ORF">Q4521_17055</name>
</gene>
<dbReference type="SMART" id="SM00388">
    <property type="entry name" value="HisKA"/>
    <property type="match status" value="1"/>
</dbReference>
<dbReference type="EC" id="2.7.13.3" evidence="2"/>
<dbReference type="Pfam" id="PF00989">
    <property type="entry name" value="PAS"/>
    <property type="match status" value="1"/>
</dbReference>
<dbReference type="PROSITE" id="PS50112">
    <property type="entry name" value="PAS"/>
    <property type="match status" value="1"/>
</dbReference>
<keyword evidence="9" id="KW-1133">Transmembrane helix</keyword>
<evidence type="ECO:0000259" key="11">
    <source>
        <dbReference type="PROSITE" id="PS50112"/>
    </source>
</evidence>
<evidence type="ECO:0000256" key="6">
    <source>
        <dbReference type="ARBA" id="ARBA00022777"/>
    </source>
</evidence>
<dbReference type="InterPro" id="IPR035965">
    <property type="entry name" value="PAS-like_dom_sf"/>
</dbReference>
<dbReference type="SMART" id="SM00091">
    <property type="entry name" value="PAS"/>
    <property type="match status" value="1"/>
</dbReference>
<dbReference type="PROSITE" id="PS50109">
    <property type="entry name" value="HIS_KIN"/>
    <property type="match status" value="1"/>
</dbReference>
<keyword evidence="8" id="KW-0902">Two-component regulatory system</keyword>
<evidence type="ECO:0000256" key="1">
    <source>
        <dbReference type="ARBA" id="ARBA00000085"/>
    </source>
</evidence>
<dbReference type="NCBIfam" id="TIGR00229">
    <property type="entry name" value="sensory_box"/>
    <property type="match status" value="1"/>
</dbReference>
<keyword evidence="3" id="KW-0597">Phosphoprotein</keyword>
<dbReference type="Gene3D" id="3.30.565.10">
    <property type="entry name" value="Histidine kinase-like ATPase, C-terminal domain"/>
    <property type="match status" value="1"/>
</dbReference>
<evidence type="ECO:0000256" key="7">
    <source>
        <dbReference type="ARBA" id="ARBA00022840"/>
    </source>
</evidence>
<keyword evidence="6" id="KW-0418">Kinase</keyword>
<dbReference type="SUPFAM" id="SSF55874">
    <property type="entry name" value="ATPase domain of HSP90 chaperone/DNA topoisomerase II/histidine kinase"/>
    <property type="match status" value="1"/>
</dbReference>
<protein>
    <recommendedName>
        <fullName evidence="2">histidine kinase</fullName>
        <ecNumber evidence="2">2.7.13.3</ecNumber>
    </recommendedName>
</protein>
<evidence type="ECO:0000256" key="2">
    <source>
        <dbReference type="ARBA" id="ARBA00012438"/>
    </source>
</evidence>
<dbReference type="SMART" id="SM00387">
    <property type="entry name" value="HATPase_c"/>
    <property type="match status" value="1"/>
</dbReference>